<protein>
    <submittedName>
        <fullName evidence="1">DUF1153 domain-containing protein</fullName>
    </submittedName>
</protein>
<comment type="caution">
    <text evidence="1">The sequence shown here is derived from an EMBL/GenBank/DDBJ whole genome shotgun (WGS) entry which is preliminary data.</text>
</comment>
<dbReference type="RefSeq" id="WP_160677362.1">
    <property type="nucleotide sequence ID" value="NZ_WTYN01000005.1"/>
</dbReference>
<evidence type="ECO:0000313" key="2">
    <source>
        <dbReference type="Proteomes" id="UP000445582"/>
    </source>
</evidence>
<evidence type="ECO:0000313" key="1">
    <source>
        <dbReference type="EMBL" id="MXO64020.1"/>
    </source>
</evidence>
<reference evidence="1 2" key="1">
    <citation type="submission" date="2019-12" db="EMBL/GenBank/DDBJ databases">
        <title>Genomic-based taxomic classification of the family Erythrobacteraceae.</title>
        <authorList>
            <person name="Xu L."/>
        </authorList>
    </citation>
    <scope>NUCLEOTIDE SEQUENCE [LARGE SCALE GENOMIC DNA]</scope>
    <source>
        <strain evidence="1 2">MCCC 1A09965</strain>
    </source>
</reference>
<dbReference type="GO" id="GO:0043565">
    <property type="term" value="F:sequence-specific DNA binding"/>
    <property type="evidence" value="ECO:0007669"/>
    <property type="project" value="InterPro"/>
</dbReference>
<dbReference type="Gene3D" id="1.10.10.10">
    <property type="entry name" value="Winged helix-like DNA-binding domain superfamily/Winged helix DNA-binding domain"/>
    <property type="match status" value="1"/>
</dbReference>
<dbReference type="InterPro" id="IPR036388">
    <property type="entry name" value="WH-like_DNA-bd_sf"/>
</dbReference>
<dbReference type="Proteomes" id="UP000445582">
    <property type="component" value="Unassembled WGS sequence"/>
</dbReference>
<name>A0A844YHM0_9SPHN</name>
<dbReference type="AlphaFoldDB" id="A0A844YHM0"/>
<dbReference type="InterPro" id="IPR009534">
    <property type="entry name" value="DUF1153"/>
</dbReference>
<proteinExistence type="predicted"/>
<accession>A0A844YHM0</accession>
<dbReference type="EMBL" id="WTYN01000005">
    <property type="protein sequence ID" value="MXO64020.1"/>
    <property type="molecule type" value="Genomic_DNA"/>
</dbReference>
<dbReference type="SUPFAM" id="SSF48295">
    <property type="entry name" value="TrpR-like"/>
    <property type="match status" value="1"/>
</dbReference>
<organism evidence="1 2">
    <name type="scientific">Qipengyuania oceanensis</name>
    <dbReference type="NCBI Taxonomy" id="1463597"/>
    <lineage>
        <taxon>Bacteria</taxon>
        <taxon>Pseudomonadati</taxon>
        <taxon>Pseudomonadota</taxon>
        <taxon>Alphaproteobacteria</taxon>
        <taxon>Sphingomonadales</taxon>
        <taxon>Erythrobacteraceae</taxon>
        <taxon>Qipengyuania</taxon>
    </lineage>
</organism>
<dbReference type="OrthoDB" id="7428634at2"/>
<keyword evidence="2" id="KW-1185">Reference proteome</keyword>
<gene>
    <name evidence="1" type="ORF">GRI48_13515</name>
</gene>
<sequence>MSENKVPESQLPEARIPQKGAFDARVKLPESYDVNWTASRKAEVVRAVRDKLITFDEARWRYLLSQGEFKSWQKDLAKRGERNMDFDIEEVG</sequence>
<dbReference type="InterPro" id="IPR010921">
    <property type="entry name" value="Trp_repressor/repl_initiator"/>
</dbReference>
<dbReference type="Pfam" id="PF06627">
    <property type="entry name" value="DUF1153"/>
    <property type="match status" value="1"/>
</dbReference>